<reference evidence="1" key="1">
    <citation type="submission" date="2014-11" db="EMBL/GenBank/DDBJ databases">
        <authorList>
            <person name="Amaro Gonzalez C."/>
        </authorList>
    </citation>
    <scope>NUCLEOTIDE SEQUENCE</scope>
</reference>
<reference evidence="1" key="2">
    <citation type="journal article" date="2015" name="Fish Shellfish Immunol.">
        <title>Early steps in the European eel (Anguilla anguilla)-Vibrio vulnificus interaction in the gills: Role of the RtxA13 toxin.</title>
        <authorList>
            <person name="Callol A."/>
            <person name="Pajuelo D."/>
            <person name="Ebbesson L."/>
            <person name="Teles M."/>
            <person name="MacKenzie S."/>
            <person name="Amaro C."/>
        </authorList>
    </citation>
    <scope>NUCLEOTIDE SEQUENCE</scope>
</reference>
<protein>
    <submittedName>
        <fullName evidence="1">Uncharacterized protein</fullName>
    </submittedName>
</protein>
<accession>A0A0E9S1K1</accession>
<sequence>MAFKLCSPHFCVHLVRQT</sequence>
<dbReference type="EMBL" id="GBXM01073293">
    <property type="protein sequence ID" value="JAH35284.1"/>
    <property type="molecule type" value="Transcribed_RNA"/>
</dbReference>
<dbReference type="AlphaFoldDB" id="A0A0E9S1K1"/>
<evidence type="ECO:0000313" key="1">
    <source>
        <dbReference type="EMBL" id="JAH35284.1"/>
    </source>
</evidence>
<name>A0A0E9S1K1_ANGAN</name>
<organism evidence="1">
    <name type="scientific">Anguilla anguilla</name>
    <name type="common">European freshwater eel</name>
    <name type="synonym">Muraena anguilla</name>
    <dbReference type="NCBI Taxonomy" id="7936"/>
    <lineage>
        <taxon>Eukaryota</taxon>
        <taxon>Metazoa</taxon>
        <taxon>Chordata</taxon>
        <taxon>Craniata</taxon>
        <taxon>Vertebrata</taxon>
        <taxon>Euteleostomi</taxon>
        <taxon>Actinopterygii</taxon>
        <taxon>Neopterygii</taxon>
        <taxon>Teleostei</taxon>
        <taxon>Anguilliformes</taxon>
        <taxon>Anguillidae</taxon>
        <taxon>Anguilla</taxon>
    </lineage>
</organism>
<proteinExistence type="predicted"/>